<dbReference type="Proteomes" id="UP000011577">
    <property type="component" value="Unassembled WGS sequence"/>
</dbReference>
<evidence type="ECO:0000313" key="2">
    <source>
        <dbReference type="Proteomes" id="UP000011577"/>
    </source>
</evidence>
<dbReference type="InterPro" id="IPR058715">
    <property type="entry name" value="PDDEXK_nuclease-rel"/>
</dbReference>
<gene>
    <name evidence="1" type="ORF">C452_04993</name>
</gene>
<reference evidence="1 2" key="1">
    <citation type="journal article" date="2014" name="PLoS Genet.">
        <title>Phylogenetically driven sequencing of extremely halophilic archaea reveals strategies for static and dynamic osmo-response.</title>
        <authorList>
            <person name="Becker E.A."/>
            <person name="Seitzer P.M."/>
            <person name="Tritt A."/>
            <person name="Larsen D."/>
            <person name="Krusor M."/>
            <person name="Yao A.I."/>
            <person name="Wu D."/>
            <person name="Madern D."/>
            <person name="Eisen J.A."/>
            <person name="Darling A.E."/>
            <person name="Facciotti M.T."/>
        </authorList>
    </citation>
    <scope>NUCLEOTIDE SEQUENCE [LARGE SCALE GENOMIC DNA]</scope>
    <source>
        <strain evidence="1 2">JCM 10717</strain>
    </source>
</reference>
<protein>
    <submittedName>
        <fullName evidence="1">Uncharacterized protein</fullName>
    </submittedName>
</protein>
<accession>M0IDQ3</accession>
<sequence length="85" mass="9727">MKAAEHSRNGRYGRFRLWRAAHQKLKANNGGYVFAVVSEGQVLKLKRMSARDVERRLNGISWYSSGHDGKGHQAKIPWPHLVDSR</sequence>
<dbReference type="Pfam" id="PF25941">
    <property type="entry name" value="PDDEXK_16"/>
    <property type="match status" value="1"/>
</dbReference>
<evidence type="ECO:0000313" key="1">
    <source>
        <dbReference type="EMBL" id="ELZ93549.1"/>
    </source>
</evidence>
<dbReference type="AlphaFoldDB" id="M0IDQ3"/>
<name>M0IDQ3_HALVO</name>
<proteinExistence type="predicted"/>
<organism evidence="1 2">
    <name type="scientific">Haloferax volcanii JCM 10717</name>
    <dbReference type="NCBI Taxonomy" id="1227458"/>
    <lineage>
        <taxon>Archaea</taxon>
        <taxon>Methanobacteriati</taxon>
        <taxon>Methanobacteriota</taxon>
        <taxon>Stenosarchaea group</taxon>
        <taxon>Halobacteria</taxon>
        <taxon>Halobacteriales</taxon>
        <taxon>Haloferacaceae</taxon>
        <taxon>Haloferax</taxon>
    </lineage>
</organism>
<dbReference type="PATRIC" id="fig|1227458.3.peg.967"/>
<dbReference type="EMBL" id="AOLL01000009">
    <property type="protein sequence ID" value="ELZ93549.1"/>
    <property type="molecule type" value="Genomic_DNA"/>
</dbReference>
<comment type="caution">
    <text evidence="1">The sequence shown here is derived from an EMBL/GenBank/DDBJ whole genome shotgun (WGS) entry which is preliminary data.</text>
</comment>